<feature type="transmembrane region" description="Helical" evidence="1">
    <location>
        <begin position="93"/>
        <end position="114"/>
    </location>
</feature>
<proteinExistence type="predicted"/>
<keyword evidence="1" id="KW-0472">Membrane</keyword>
<accession>A0ABV4BI96</accession>
<comment type="caution">
    <text evidence="2">The sequence shown here is derived from an EMBL/GenBank/DDBJ whole genome shotgun (WGS) entry which is preliminary data.</text>
</comment>
<protein>
    <submittedName>
        <fullName evidence="2">Uncharacterized protein</fullName>
    </submittedName>
</protein>
<feature type="transmembrane region" description="Helical" evidence="1">
    <location>
        <begin position="67"/>
        <end position="87"/>
    </location>
</feature>
<dbReference type="Proteomes" id="UP001564408">
    <property type="component" value="Unassembled WGS sequence"/>
</dbReference>
<gene>
    <name evidence="2" type="ORF">ABC977_17685</name>
</gene>
<evidence type="ECO:0000256" key="1">
    <source>
        <dbReference type="SAM" id="Phobius"/>
    </source>
</evidence>
<dbReference type="EMBL" id="JBDKXB010000052">
    <property type="protein sequence ID" value="MEY6434231.1"/>
    <property type="molecule type" value="Genomic_DNA"/>
</dbReference>
<organism evidence="2 3">
    <name type="scientific">Thioalkalicoccus limnaeus</name>
    <dbReference type="NCBI Taxonomy" id="120681"/>
    <lineage>
        <taxon>Bacteria</taxon>
        <taxon>Pseudomonadati</taxon>
        <taxon>Pseudomonadota</taxon>
        <taxon>Gammaproteobacteria</taxon>
        <taxon>Chromatiales</taxon>
        <taxon>Chromatiaceae</taxon>
        <taxon>Thioalkalicoccus</taxon>
    </lineage>
</organism>
<sequence length="119" mass="13385">MTQPLLLITLVVIGVLYLSAFQYAEGALDNTAWYTAVAYSFLYVGVSAALYVGSLKYLSLWHSAGGLRMLALIARLLLPALACSRFVKYQVWILFETWFVGMLFIVLVSLMWIFHSPIL</sequence>
<dbReference type="RefSeq" id="WP_369668612.1">
    <property type="nucleotide sequence ID" value="NZ_JBDKXB010000052.1"/>
</dbReference>
<keyword evidence="1" id="KW-0812">Transmembrane</keyword>
<evidence type="ECO:0000313" key="2">
    <source>
        <dbReference type="EMBL" id="MEY6434231.1"/>
    </source>
</evidence>
<reference evidence="2 3" key="1">
    <citation type="submission" date="2024-05" db="EMBL/GenBank/DDBJ databases">
        <title>Genome Sequence and Characterization of the New Strain Purple Sulfur Bacterium of Genus Thioalkalicoccus.</title>
        <authorList>
            <person name="Bryantseva I.A."/>
            <person name="Kyndt J.A."/>
            <person name="Imhoff J.F."/>
        </authorList>
    </citation>
    <scope>NUCLEOTIDE SEQUENCE [LARGE SCALE GENOMIC DNA]</scope>
    <source>
        <strain evidence="2 3">Um2</strain>
    </source>
</reference>
<keyword evidence="3" id="KW-1185">Reference proteome</keyword>
<feature type="non-terminal residue" evidence="2">
    <location>
        <position position="119"/>
    </location>
</feature>
<name>A0ABV4BI96_9GAMM</name>
<feature type="transmembrane region" description="Helical" evidence="1">
    <location>
        <begin position="36"/>
        <end position="55"/>
    </location>
</feature>
<keyword evidence="1" id="KW-1133">Transmembrane helix</keyword>
<evidence type="ECO:0000313" key="3">
    <source>
        <dbReference type="Proteomes" id="UP001564408"/>
    </source>
</evidence>